<proteinExistence type="predicted"/>
<dbReference type="EMBL" id="HBEY01015205">
    <property type="protein sequence ID" value="CAD8604015.1"/>
    <property type="molecule type" value="Transcribed_RNA"/>
</dbReference>
<evidence type="ECO:0000313" key="1">
    <source>
        <dbReference type="EMBL" id="CAD8604015.1"/>
    </source>
</evidence>
<reference evidence="1" key="1">
    <citation type="submission" date="2021-01" db="EMBL/GenBank/DDBJ databases">
        <authorList>
            <person name="Corre E."/>
            <person name="Pelletier E."/>
            <person name="Niang G."/>
            <person name="Scheremetjew M."/>
            <person name="Finn R."/>
            <person name="Kale V."/>
            <person name="Holt S."/>
            <person name="Cochrane G."/>
            <person name="Meng A."/>
            <person name="Brown T."/>
            <person name="Cohen L."/>
        </authorList>
    </citation>
    <scope>NUCLEOTIDE SEQUENCE</scope>
    <source>
        <strain evidence="1">PLY182g</strain>
    </source>
</reference>
<sequence>MQMQLAGVAVNVSTVESSVAHFLALVSAAARLAPTPLYSASRPLISFAVPKSGSNTQLAAHLCTLSMAGERSHAGCLPPPKECRAGRAAAGDAGDRTSCLANPRVGASCSVAFFIPRGPSEIIRALAMAKADPSSHMCTWSHVNLKMGAVHGSTDDYQRALRQSVCTIVLRDPVARYVSAHYEWRFKSANAKITTNLSAPDYLRAYGPEKFINAGMKRRAPNQRAYFEGAGPALFDSCIIGVTEAMDDFLQTLGRVVRIPSSMIGTRRRSRPKVGMDETDWPELYARLTPLIEDEIALWRIATNIAARQHEAAVAWPTVISRGGLPHHSDDEVCNCANTHGTSQVTKVEKQCIIDGHIASYPFVRWWERSKACAD</sequence>
<dbReference type="InterPro" id="IPR027417">
    <property type="entry name" value="P-loop_NTPase"/>
</dbReference>
<accession>A0A7S0L6Z7</accession>
<name>A0A7S0L6Z7_9EUKA</name>
<protein>
    <recommendedName>
        <fullName evidence="2">Sulfotransferase domain-containing protein</fullName>
    </recommendedName>
</protein>
<evidence type="ECO:0008006" key="2">
    <source>
        <dbReference type="Google" id="ProtNLM"/>
    </source>
</evidence>
<gene>
    <name evidence="1" type="ORF">CPEL01642_LOCUS7350</name>
</gene>
<dbReference type="Gene3D" id="3.40.50.300">
    <property type="entry name" value="P-loop containing nucleotide triphosphate hydrolases"/>
    <property type="match status" value="1"/>
</dbReference>
<organism evidence="1">
    <name type="scientific">Coccolithus braarudii</name>
    <dbReference type="NCBI Taxonomy" id="221442"/>
    <lineage>
        <taxon>Eukaryota</taxon>
        <taxon>Haptista</taxon>
        <taxon>Haptophyta</taxon>
        <taxon>Prymnesiophyceae</taxon>
        <taxon>Coccolithales</taxon>
        <taxon>Coccolithaceae</taxon>
        <taxon>Coccolithus</taxon>
    </lineage>
</organism>
<dbReference type="AlphaFoldDB" id="A0A7S0L6Z7"/>